<name>G8BUW9_TETPH</name>
<dbReference type="GeneID" id="11535409"/>
<dbReference type="Proteomes" id="UP000005666">
    <property type="component" value="Chromosome 6"/>
</dbReference>
<dbReference type="KEGG" id="tpf:TPHA_0F00650"/>
<dbReference type="HOGENOM" id="CLU_189322_0_0_1"/>
<dbReference type="AlphaFoldDB" id="G8BUW9"/>
<dbReference type="InterPro" id="IPR014404">
    <property type="entry name" value="Aga2"/>
</dbReference>
<dbReference type="GO" id="GO:0009277">
    <property type="term" value="C:fungal-type cell wall"/>
    <property type="evidence" value="ECO:0007669"/>
    <property type="project" value="InterPro"/>
</dbReference>
<dbReference type="RefSeq" id="XP_003685985.1">
    <property type="nucleotide sequence ID" value="XM_003685937.1"/>
</dbReference>
<keyword evidence="3" id="KW-1185">Reference proteome</keyword>
<sequence>MKITQLAILFSSIYQLVASDLITSCETLPDEYVETTAYSTSSGTGYVNGVQMVVVYELYSSVTYESGCGSAPSAAITTKPFFK</sequence>
<evidence type="ECO:0000313" key="3">
    <source>
        <dbReference type="Proteomes" id="UP000005666"/>
    </source>
</evidence>
<dbReference type="GO" id="GO:0000752">
    <property type="term" value="P:agglutination involved in conjugation with cellular fusion"/>
    <property type="evidence" value="ECO:0007669"/>
    <property type="project" value="InterPro"/>
</dbReference>
<protein>
    <submittedName>
        <fullName evidence="2">Uncharacterized protein</fullName>
    </submittedName>
</protein>
<accession>G8BUW9</accession>
<dbReference type="GO" id="GO:0050839">
    <property type="term" value="F:cell adhesion molecule binding"/>
    <property type="evidence" value="ECO:0007669"/>
    <property type="project" value="InterPro"/>
</dbReference>
<gene>
    <name evidence="2" type="primary">TPHA0F00650</name>
    <name evidence="2" type="ordered locus">TPHA_0F00650</name>
</gene>
<evidence type="ECO:0000256" key="1">
    <source>
        <dbReference type="SAM" id="SignalP"/>
    </source>
</evidence>
<evidence type="ECO:0000313" key="2">
    <source>
        <dbReference type="EMBL" id="CCE63551.1"/>
    </source>
</evidence>
<feature type="chain" id="PRO_5003508717" evidence="1">
    <location>
        <begin position="20"/>
        <end position="83"/>
    </location>
</feature>
<reference evidence="2 3" key="1">
    <citation type="journal article" date="2011" name="Proc. Natl. Acad. Sci. U.S.A.">
        <title>Evolutionary erosion of yeast sex chromosomes by mating-type switching accidents.</title>
        <authorList>
            <person name="Gordon J.L."/>
            <person name="Armisen D."/>
            <person name="Proux-Wera E."/>
            <person name="Oheigeartaigh S.S."/>
            <person name="Byrne K.P."/>
            <person name="Wolfe K.H."/>
        </authorList>
    </citation>
    <scope>NUCLEOTIDE SEQUENCE [LARGE SCALE GENOMIC DNA]</scope>
    <source>
        <strain evidence="3">ATCC 24235 / CBS 4417 / NBRC 1672 / NRRL Y-8282 / UCD 70-5</strain>
    </source>
</reference>
<proteinExistence type="predicted"/>
<feature type="signal peptide" evidence="1">
    <location>
        <begin position="1"/>
        <end position="19"/>
    </location>
</feature>
<organism evidence="2 3">
    <name type="scientific">Tetrapisispora phaffii (strain ATCC 24235 / CBS 4417 / NBRC 1672 / NRRL Y-8282 / UCD 70-5)</name>
    <name type="common">Yeast</name>
    <name type="synonym">Fabospora phaffii</name>
    <dbReference type="NCBI Taxonomy" id="1071381"/>
    <lineage>
        <taxon>Eukaryota</taxon>
        <taxon>Fungi</taxon>
        <taxon>Dikarya</taxon>
        <taxon>Ascomycota</taxon>
        <taxon>Saccharomycotina</taxon>
        <taxon>Saccharomycetes</taxon>
        <taxon>Saccharomycetales</taxon>
        <taxon>Saccharomycetaceae</taxon>
        <taxon>Tetrapisispora</taxon>
    </lineage>
</organism>
<dbReference type="Pfam" id="PF17366">
    <property type="entry name" value="AGA2"/>
    <property type="match status" value="1"/>
</dbReference>
<dbReference type="EMBL" id="HE612861">
    <property type="protein sequence ID" value="CCE63551.1"/>
    <property type="molecule type" value="Genomic_DNA"/>
</dbReference>
<keyword evidence="1" id="KW-0732">Signal</keyword>